<keyword evidence="8 14" id="KW-0012">Acyltransferase</keyword>
<evidence type="ECO:0000256" key="4">
    <source>
        <dbReference type="ARBA" id="ARBA00022692"/>
    </source>
</evidence>
<keyword evidence="4 13" id="KW-0812">Transmembrane</keyword>
<comment type="similarity">
    <text evidence="10">Belongs to the acyltransferase CrtO family.</text>
</comment>
<accession>A0A1I0AN38</accession>
<organism evidence="14 15">
    <name type="scientific">Anaerobranca gottschalkii DSM 13577</name>
    <dbReference type="NCBI Taxonomy" id="1120990"/>
    <lineage>
        <taxon>Bacteria</taxon>
        <taxon>Bacillati</taxon>
        <taxon>Bacillota</taxon>
        <taxon>Clostridia</taxon>
        <taxon>Eubacteriales</taxon>
        <taxon>Proteinivoracaceae</taxon>
        <taxon>Anaerobranca</taxon>
    </lineage>
</organism>
<evidence type="ECO:0000256" key="9">
    <source>
        <dbReference type="ARBA" id="ARBA00023588"/>
    </source>
</evidence>
<evidence type="ECO:0000256" key="8">
    <source>
        <dbReference type="ARBA" id="ARBA00023315"/>
    </source>
</evidence>
<evidence type="ECO:0000256" key="13">
    <source>
        <dbReference type="SAM" id="Phobius"/>
    </source>
</evidence>
<keyword evidence="6 13" id="KW-1133">Transmembrane helix</keyword>
<proteinExistence type="inferred from homology"/>
<dbReference type="STRING" id="1120990.SAMN03080614_102428"/>
<evidence type="ECO:0000256" key="11">
    <source>
        <dbReference type="ARBA" id="ARBA00023667"/>
    </source>
</evidence>
<keyword evidence="5" id="KW-0732">Signal</keyword>
<dbReference type="InterPro" id="IPR044021">
    <property type="entry name" value="CrtO"/>
</dbReference>
<evidence type="ECO:0000256" key="10">
    <source>
        <dbReference type="ARBA" id="ARBA00023603"/>
    </source>
</evidence>
<protein>
    <recommendedName>
        <fullName evidence="11">Glycosyl-4,4'-diaponeurosporenoate acyltransferase</fullName>
    </recommendedName>
</protein>
<keyword evidence="15" id="KW-1185">Reference proteome</keyword>
<evidence type="ECO:0000256" key="12">
    <source>
        <dbReference type="ARBA" id="ARBA00025324"/>
    </source>
</evidence>
<feature type="transmembrane region" description="Helical" evidence="13">
    <location>
        <begin position="116"/>
        <end position="148"/>
    </location>
</feature>
<evidence type="ECO:0000256" key="6">
    <source>
        <dbReference type="ARBA" id="ARBA00022989"/>
    </source>
</evidence>
<dbReference type="Proteomes" id="UP000243819">
    <property type="component" value="Unassembled WGS sequence"/>
</dbReference>
<evidence type="ECO:0000256" key="1">
    <source>
        <dbReference type="ARBA" id="ARBA00004162"/>
    </source>
</evidence>
<evidence type="ECO:0000256" key="3">
    <source>
        <dbReference type="ARBA" id="ARBA00022679"/>
    </source>
</evidence>
<name>A0A1I0AN38_9FIRM</name>
<evidence type="ECO:0000256" key="7">
    <source>
        <dbReference type="ARBA" id="ARBA00023136"/>
    </source>
</evidence>
<comment type="subcellular location">
    <subcellularLocation>
        <location evidence="1">Cell membrane</location>
        <topology evidence="1">Single-pass membrane protein</topology>
    </subcellularLocation>
</comment>
<comment type="pathway">
    <text evidence="9">Carotenoid biosynthesis; staphyloxanthin biosynthesis; staphyloxanthin from farnesyl diphosphate: step 5/5.</text>
</comment>
<gene>
    <name evidence="14" type="ORF">SAMN03080614_102428</name>
</gene>
<dbReference type="UniPathway" id="UPA00029">
    <property type="reaction ID" value="UER00560"/>
</dbReference>
<dbReference type="EMBL" id="FOIF01000024">
    <property type="protein sequence ID" value="SES95805.1"/>
    <property type="molecule type" value="Genomic_DNA"/>
</dbReference>
<keyword evidence="3 14" id="KW-0808">Transferase</keyword>
<comment type="function">
    <text evidence="12">Catalyzes the acylation of glycosyl-4,4'-diaponeurosporenoate, i.e. the esterification of glucose at the C6'' position with the carboxyl group of the C(15) fatty acid 12-methyltetradecanoic acid, to yield staphyloxanthin. This is the last step in the biosynthesis of this orange pigment, present in most staphylococci strains.</text>
</comment>
<evidence type="ECO:0000313" key="14">
    <source>
        <dbReference type="EMBL" id="SES95805.1"/>
    </source>
</evidence>
<feature type="transmembrane region" description="Helical" evidence="13">
    <location>
        <begin position="7"/>
        <end position="33"/>
    </location>
</feature>
<keyword evidence="7 13" id="KW-0472">Membrane</keyword>
<evidence type="ECO:0000256" key="2">
    <source>
        <dbReference type="ARBA" id="ARBA00022475"/>
    </source>
</evidence>
<keyword evidence="2" id="KW-1003">Cell membrane</keyword>
<reference evidence="15" key="1">
    <citation type="submission" date="2016-10" db="EMBL/GenBank/DDBJ databases">
        <authorList>
            <person name="Varghese N."/>
            <person name="Submissions S."/>
        </authorList>
    </citation>
    <scope>NUCLEOTIDE SEQUENCE [LARGE SCALE GENOMIC DNA]</scope>
    <source>
        <strain evidence="15">DSM 13577</strain>
    </source>
</reference>
<dbReference type="GO" id="GO:0016746">
    <property type="term" value="F:acyltransferase activity"/>
    <property type="evidence" value="ECO:0007669"/>
    <property type="project" value="UniProtKB-KW"/>
</dbReference>
<dbReference type="Pfam" id="PF18927">
    <property type="entry name" value="CrtO"/>
    <property type="match status" value="1"/>
</dbReference>
<evidence type="ECO:0000313" key="15">
    <source>
        <dbReference type="Proteomes" id="UP000243819"/>
    </source>
</evidence>
<evidence type="ECO:0000256" key="5">
    <source>
        <dbReference type="ARBA" id="ARBA00022729"/>
    </source>
</evidence>
<dbReference type="GO" id="GO:0005886">
    <property type="term" value="C:plasma membrane"/>
    <property type="evidence" value="ECO:0007669"/>
    <property type="project" value="UniProtKB-SubCell"/>
</dbReference>
<sequence>MVIKMRIFYFSTATTIILNIFLWFIIHMTFGFFGNKFPKKWFEGNRGIYKSFSWEDEGRFYERVFKIKRWKKYLPDGGDFFSNGFAKKHLKTRNYEYLITFLEETRRAELVHWLQIIPVIIFFLFNLWWVGLIMVIYALAVNLPCIIAQRYNRPRLQKIIDREKCELEKVI</sequence>
<dbReference type="AlphaFoldDB" id="A0A1I0AN38"/>